<dbReference type="HOGENOM" id="CLU_029425_5_3_12"/>
<evidence type="ECO:0000259" key="3">
    <source>
        <dbReference type="Pfam" id="PF01551"/>
    </source>
</evidence>
<dbReference type="GO" id="GO:0004222">
    <property type="term" value="F:metalloendopeptidase activity"/>
    <property type="evidence" value="ECO:0007669"/>
    <property type="project" value="TreeGrafter"/>
</dbReference>
<dbReference type="KEGG" id="tbe:Trebr_1213"/>
<accession>F4LLH7</accession>
<protein>
    <submittedName>
        <fullName evidence="4">Peptidase M23</fullName>
    </submittedName>
</protein>
<dbReference type="PANTHER" id="PTHR21666">
    <property type="entry name" value="PEPTIDASE-RELATED"/>
    <property type="match status" value="1"/>
</dbReference>
<dbReference type="eggNOG" id="COG0739">
    <property type="taxonomic scope" value="Bacteria"/>
</dbReference>
<keyword evidence="1 2" id="KW-0732">Signal</keyword>
<dbReference type="Pfam" id="PF01551">
    <property type="entry name" value="Peptidase_M23"/>
    <property type="match status" value="1"/>
</dbReference>
<dbReference type="CDD" id="cd12797">
    <property type="entry name" value="M23_peptidase"/>
    <property type="match status" value="1"/>
</dbReference>
<feature type="chain" id="PRO_5003310929" evidence="2">
    <location>
        <begin position="29"/>
        <end position="336"/>
    </location>
</feature>
<keyword evidence="5" id="KW-1185">Reference proteome</keyword>
<dbReference type="AlphaFoldDB" id="F4LLH7"/>
<sequence>MYILNGMLKMRKILLCLIMGTVLPSVHAGVAVNNAVYTGEDYSIYVSYTDAVYPGDAICATMQFVPSRKTAREPAAETSAVLAFGESRKTDFFRVAPAKQPRQNAPVELCALLPVSTWQKPGTYTIDIMYRVYADDFMKFSLPVTVKEKEFISETLELNESNTAIKTDASPRRMQQIERLNDILFTVDPDALYQQGAFTPPTAANRRTAFFGDRRVYAYVNGKSSTSLHYGIDYGVPTGTPVYACGTGKVVLAENRVSTGWSVVIEHMPGLYSLYYHLDSFSVAENQLVKQGEQIGVSGATGLATGPHLHWEIRLNGEAVNPDFFTGDFSFFHKPD</sequence>
<dbReference type="InterPro" id="IPR050570">
    <property type="entry name" value="Cell_wall_metabolism_enzyme"/>
</dbReference>
<gene>
    <name evidence="4" type="ordered locus">Trebr_1213</name>
</gene>
<feature type="domain" description="M23ase beta-sheet core" evidence="3">
    <location>
        <begin position="228"/>
        <end position="322"/>
    </location>
</feature>
<feature type="signal peptide" evidence="2">
    <location>
        <begin position="1"/>
        <end position="28"/>
    </location>
</feature>
<proteinExistence type="predicted"/>
<dbReference type="SUPFAM" id="SSF51261">
    <property type="entry name" value="Duplicated hybrid motif"/>
    <property type="match status" value="1"/>
</dbReference>
<dbReference type="Gene3D" id="2.70.70.10">
    <property type="entry name" value="Glucose Permease (Domain IIA)"/>
    <property type="match status" value="1"/>
</dbReference>
<dbReference type="Proteomes" id="UP000006546">
    <property type="component" value="Chromosome"/>
</dbReference>
<reference evidence="5" key="1">
    <citation type="submission" date="2011-04" db="EMBL/GenBank/DDBJ databases">
        <title>The complete genome of Treponema brennaborense DSM 12168.</title>
        <authorList>
            <person name="Lucas S."/>
            <person name="Han J."/>
            <person name="Lapidus A."/>
            <person name="Bruce D."/>
            <person name="Goodwin L."/>
            <person name="Pitluck S."/>
            <person name="Peters L."/>
            <person name="Kyrpides N."/>
            <person name="Mavromatis K."/>
            <person name="Ivanova N."/>
            <person name="Mikhailova N."/>
            <person name="Pagani I."/>
            <person name="Teshima H."/>
            <person name="Detter J.C."/>
            <person name="Tapia R."/>
            <person name="Han C."/>
            <person name="Land M."/>
            <person name="Hauser L."/>
            <person name="Markowitz V."/>
            <person name="Cheng J.-F."/>
            <person name="Hugenholtz P."/>
            <person name="Woyke T."/>
            <person name="Wu D."/>
            <person name="Gronow S."/>
            <person name="Wellnitz S."/>
            <person name="Brambilla E."/>
            <person name="Klenk H.-P."/>
            <person name="Eisen J.A."/>
        </authorList>
    </citation>
    <scope>NUCLEOTIDE SEQUENCE [LARGE SCALE GENOMIC DNA]</scope>
    <source>
        <strain evidence="5">DSM 12168 / CIP 105900 / DD5/3</strain>
    </source>
</reference>
<dbReference type="OrthoDB" id="305469at2"/>
<organism evidence="4 5">
    <name type="scientific">Treponema brennaborense (strain DSM 12168 / CIP 105900 / DD5/3)</name>
    <dbReference type="NCBI Taxonomy" id="906968"/>
    <lineage>
        <taxon>Bacteria</taxon>
        <taxon>Pseudomonadati</taxon>
        <taxon>Spirochaetota</taxon>
        <taxon>Spirochaetia</taxon>
        <taxon>Spirochaetales</taxon>
        <taxon>Treponemataceae</taxon>
        <taxon>Treponema</taxon>
    </lineage>
</organism>
<evidence type="ECO:0000256" key="1">
    <source>
        <dbReference type="ARBA" id="ARBA00022729"/>
    </source>
</evidence>
<name>F4LLH7_TREBD</name>
<dbReference type="EMBL" id="CP002696">
    <property type="protein sequence ID" value="AEE16641.1"/>
    <property type="molecule type" value="Genomic_DNA"/>
</dbReference>
<dbReference type="PANTHER" id="PTHR21666:SF289">
    <property type="entry name" value="L-ALA--D-GLU ENDOPEPTIDASE"/>
    <property type="match status" value="1"/>
</dbReference>
<dbReference type="InterPro" id="IPR011055">
    <property type="entry name" value="Dup_hybrid_motif"/>
</dbReference>
<evidence type="ECO:0000256" key="2">
    <source>
        <dbReference type="SAM" id="SignalP"/>
    </source>
</evidence>
<dbReference type="InterPro" id="IPR016047">
    <property type="entry name" value="M23ase_b-sheet_dom"/>
</dbReference>
<evidence type="ECO:0000313" key="4">
    <source>
        <dbReference type="EMBL" id="AEE16641.1"/>
    </source>
</evidence>
<dbReference type="STRING" id="906968.Trebr_1213"/>
<evidence type="ECO:0000313" key="5">
    <source>
        <dbReference type="Proteomes" id="UP000006546"/>
    </source>
</evidence>